<proteinExistence type="predicted"/>
<keyword evidence="2" id="KW-1185">Reference proteome</keyword>
<accession>A0A9P6NB92</accession>
<dbReference type="Proteomes" id="UP000886653">
    <property type="component" value="Unassembled WGS sequence"/>
</dbReference>
<evidence type="ECO:0000313" key="1">
    <source>
        <dbReference type="EMBL" id="KAG0141049.1"/>
    </source>
</evidence>
<dbReference type="PANTHER" id="PTHR33096">
    <property type="entry name" value="CXC2 DOMAIN-CONTAINING PROTEIN"/>
    <property type="match status" value="1"/>
</dbReference>
<evidence type="ECO:0000313" key="2">
    <source>
        <dbReference type="Proteomes" id="UP000886653"/>
    </source>
</evidence>
<dbReference type="AlphaFoldDB" id="A0A9P6NB92"/>
<organism evidence="1 2">
    <name type="scientific">Cronartium quercuum f. sp. fusiforme G11</name>
    <dbReference type="NCBI Taxonomy" id="708437"/>
    <lineage>
        <taxon>Eukaryota</taxon>
        <taxon>Fungi</taxon>
        <taxon>Dikarya</taxon>
        <taxon>Basidiomycota</taxon>
        <taxon>Pucciniomycotina</taxon>
        <taxon>Pucciniomycetes</taxon>
        <taxon>Pucciniales</taxon>
        <taxon>Coleosporiaceae</taxon>
        <taxon>Cronartium</taxon>
    </lineage>
</organism>
<name>A0A9P6NB92_9BASI</name>
<dbReference type="PANTHER" id="PTHR33096:SF1">
    <property type="entry name" value="CXC1-LIKE CYSTEINE CLUSTER ASSOCIATED WITH KDZ TRANSPOSASES DOMAIN-CONTAINING PROTEIN"/>
    <property type="match status" value="1"/>
</dbReference>
<dbReference type="EMBL" id="MU167405">
    <property type="protein sequence ID" value="KAG0141049.1"/>
    <property type="molecule type" value="Genomic_DNA"/>
</dbReference>
<comment type="caution">
    <text evidence="1">The sequence shown here is derived from an EMBL/GenBank/DDBJ whole genome shotgun (WGS) entry which is preliminary data.</text>
</comment>
<sequence length="83" mass="9229">GTHGINHLLKTLHKQGACLAKPLITYQTQLTTCLTNFPGQTYPPSLSYKELFTLEANHPFWNDGLFTNSGEPWAVDPNTCHGM</sequence>
<dbReference type="OrthoDB" id="2506732at2759"/>
<protein>
    <submittedName>
        <fullName evidence="1">Uncharacterized protein</fullName>
    </submittedName>
</protein>
<feature type="non-terminal residue" evidence="1">
    <location>
        <position position="1"/>
    </location>
</feature>
<reference evidence="1" key="1">
    <citation type="submission" date="2013-11" db="EMBL/GenBank/DDBJ databases">
        <title>Genome sequence of the fusiform rust pathogen reveals effectors for host alternation and coevolution with pine.</title>
        <authorList>
            <consortium name="DOE Joint Genome Institute"/>
            <person name="Smith K."/>
            <person name="Pendleton A."/>
            <person name="Kubisiak T."/>
            <person name="Anderson C."/>
            <person name="Salamov A."/>
            <person name="Aerts A."/>
            <person name="Riley R."/>
            <person name="Clum A."/>
            <person name="Lindquist E."/>
            <person name="Ence D."/>
            <person name="Campbell M."/>
            <person name="Kronenberg Z."/>
            <person name="Feau N."/>
            <person name="Dhillon B."/>
            <person name="Hamelin R."/>
            <person name="Burleigh J."/>
            <person name="Smith J."/>
            <person name="Yandell M."/>
            <person name="Nelson C."/>
            <person name="Grigoriev I."/>
            <person name="Davis J."/>
        </authorList>
    </citation>
    <scope>NUCLEOTIDE SEQUENCE</scope>
    <source>
        <strain evidence="1">G11</strain>
    </source>
</reference>
<gene>
    <name evidence="1" type="ORF">CROQUDRAFT_52297</name>
</gene>